<evidence type="ECO:0000313" key="5">
    <source>
        <dbReference type="EMBL" id="KAK0748988.1"/>
    </source>
</evidence>
<dbReference type="Pfam" id="PF00135">
    <property type="entry name" value="COesterase"/>
    <property type="match status" value="2"/>
</dbReference>
<evidence type="ECO:0000256" key="2">
    <source>
        <dbReference type="ARBA" id="ARBA00022801"/>
    </source>
</evidence>
<dbReference type="InterPro" id="IPR050654">
    <property type="entry name" value="AChE-related_enzymes"/>
</dbReference>
<dbReference type="InterPro" id="IPR029058">
    <property type="entry name" value="AB_hydrolase_fold"/>
</dbReference>
<dbReference type="PANTHER" id="PTHR43918">
    <property type="entry name" value="ACETYLCHOLINESTERASE"/>
    <property type="match status" value="1"/>
</dbReference>
<dbReference type="PANTHER" id="PTHR43918:SF4">
    <property type="entry name" value="CARBOXYLIC ESTER HYDROLASE"/>
    <property type="match status" value="1"/>
</dbReference>
<comment type="similarity">
    <text evidence="1 3">Belongs to the type-B carboxylesterase/lipase family.</text>
</comment>
<sequence>MTRWVIWTFTNACFALLKKRASSHTDTQRAPTRLNSIQHLRVCGSQNNLNGATMRLHASAAMLALSARISAAQDSSLTVNTTSGTYTGLVNVTAPDVNQWLGIPYGRPPIRFMPPQRSADHGTGLMATSYKPICMQDSGNHTGAFWELVPEFQNTDPQSEDCLYLNIWGPRKPVAEKQKLPVIVWVCGGAFKEGGGHAPYQVPDQWIQRTGTHLVVAFNYRLNVFGFPGAPTGTSNAGLMDVRLAVEWLRDNVEGFGGDPNRMVLYGQSAGGGTVFNYAYANPTDPIVSGFIASSAGINNDNLSSVNTGFHNVAQKVGCTNLTDAAEFACMQKVDAVALRDAVVSSGIRFAPVLDNVTVMANLTDRLEKGLVAKAPLITGFTFNEPAAFAPYDANATGPPEVTLGAPLNFGCGALKEATMRTNYGLTTYTYLYAGNFTNITPRYWLGGMHSSDIPIIFGTHYQFRGNSTELEWQTSFAMQSMWVTFAANSSAQPRDHLGHVWPKYTAKDGQIMVFGNATGSSPSYVAPKAVSDAYTGSC</sequence>
<dbReference type="PROSITE" id="PS00941">
    <property type="entry name" value="CARBOXYLESTERASE_B_2"/>
    <property type="match status" value="1"/>
</dbReference>
<evidence type="ECO:0000256" key="1">
    <source>
        <dbReference type="ARBA" id="ARBA00005964"/>
    </source>
</evidence>
<dbReference type="InterPro" id="IPR002018">
    <property type="entry name" value="CarbesteraseB"/>
</dbReference>
<dbReference type="AlphaFoldDB" id="A0AA40F0N5"/>
<keyword evidence="6" id="KW-1185">Reference proteome</keyword>
<gene>
    <name evidence="5" type="ORF">B0T18DRAFT_405578</name>
</gene>
<evidence type="ECO:0000259" key="4">
    <source>
        <dbReference type="Pfam" id="PF00135"/>
    </source>
</evidence>
<name>A0AA40F0N5_9PEZI</name>
<evidence type="ECO:0000256" key="3">
    <source>
        <dbReference type="RuleBase" id="RU361235"/>
    </source>
</evidence>
<organism evidence="5 6">
    <name type="scientific">Schizothecium vesticola</name>
    <dbReference type="NCBI Taxonomy" id="314040"/>
    <lineage>
        <taxon>Eukaryota</taxon>
        <taxon>Fungi</taxon>
        <taxon>Dikarya</taxon>
        <taxon>Ascomycota</taxon>
        <taxon>Pezizomycotina</taxon>
        <taxon>Sordariomycetes</taxon>
        <taxon>Sordariomycetidae</taxon>
        <taxon>Sordariales</taxon>
        <taxon>Schizotheciaceae</taxon>
        <taxon>Schizothecium</taxon>
    </lineage>
</organism>
<accession>A0AA40F0N5</accession>
<feature type="signal peptide" evidence="3">
    <location>
        <begin position="1"/>
        <end position="23"/>
    </location>
</feature>
<comment type="caution">
    <text evidence="5">The sequence shown here is derived from an EMBL/GenBank/DDBJ whole genome shotgun (WGS) entry which is preliminary data.</text>
</comment>
<evidence type="ECO:0000313" key="6">
    <source>
        <dbReference type="Proteomes" id="UP001172155"/>
    </source>
</evidence>
<dbReference type="EC" id="3.1.1.-" evidence="3"/>
<dbReference type="Proteomes" id="UP001172155">
    <property type="component" value="Unassembled WGS sequence"/>
</dbReference>
<dbReference type="InterPro" id="IPR019819">
    <property type="entry name" value="Carboxylesterase_B_CS"/>
</dbReference>
<dbReference type="GO" id="GO:0052689">
    <property type="term" value="F:carboxylic ester hydrolase activity"/>
    <property type="evidence" value="ECO:0007669"/>
    <property type="project" value="TreeGrafter"/>
</dbReference>
<dbReference type="EMBL" id="JAUKUD010000003">
    <property type="protein sequence ID" value="KAK0748988.1"/>
    <property type="molecule type" value="Genomic_DNA"/>
</dbReference>
<proteinExistence type="inferred from homology"/>
<dbReference type="Gene3D" id="3.40.50.1820">
    <property type="entry name" value="alpha/beta hydrolase"/>
    <property type="match status" value="2"/>
</dbReference>
<reference evidence="5" key="1">
    <citation type="submission" date="2023-06" db="EMBL/GenBank/DDBJ databases">
        <title>Genome-scale phylogeny and comparative genomics of the fungal order Sordariales.</title>
        <authorList>
            <consortium name="Lawrence Berkeley National Laboratory"/>
            <person name="Hensen N."/>
            <person name="Bonometti L."/>
            <person name="Westerberg I."/>
            <person name="Brannstrom I.O."/>
            <person name="Guillou S."/>
            <person name="Cros-Aarteil S."/>
            <person name="Calhoun S."/>
            <person name="Haridas S."/>
            <person name="Kuo A."/>
            <person name="Mondo S."/>
            <person name="Pangilinan J."/>
            <person name="Riley R."/>
            <person name="LaButti K."/>
            <person name="Andreopoulos B."/>
            <person name="Lipzen A."/>
            <person name="Chen C."/>
            <person name="Yanf M."/>
            <person name="Daum C."/>
            <person name="Ng V."/>
            <person name="Clum A."/>
            <person name="Steindorff A."/>
            <person name="Ohm R."/>
            <person name="Martin F."/>
            <person name="Silar P."/>
            <person name="Natvig D."/>
            <person name="Lalanne C."/>
            <person name="Gautier V."/>
            <person name="Ament-velasquez S.L."/>
            <person name="Kruys A."/>
            <person name="Hutchinson M.I."/>
            <person name="Powell A.J."/>
            <person name="Barry K."/>
            <person name="Miller A.N."/>
            <person name="Grigoriev I.V."/>
            <person name="Debuchy R."/>
            <person name="Gladieux P."/>
            <person name="Thoren M.H."/>
            <person name="Johannesson H."/>
        </authorList>
    </citation>
    <scope>NUCLEOTIDE SEQUENCE</scope>
    <source>
        <strain evidence="5">SMH3187-1</strain>
    </source>
</reference>
<feature type="domain" description="Carboxylesterase type B" evidence="4">
    <location>
        <begin position="408"/>
        <end position="518"/>
    </location>
</feature>
<protein>
    <recommendedName>
        <fullName evidence="3">Carboxylic ester hydrolase</fullName>
        <ecNumber evidence="3">3.1.1.-</ecNumber>
    </recommendedName>
</protein>
<dbReference type="PROSITE" id="PS00122">
    <property type="entry name" value="CARBOXYLESTERASE_B_1"/>
    <property type="match status" value="1"/>
</dbReference>
<dbReference type="SUPFAM" id="SSF53474">
    <property type="entry name" value="alpha/beta-Hydrolases"/>
    <property type="match status" value="1"/>
</dbReference>
<dbReference type="InterPro" id="IPR019826">
    <property type="entry name" value="Carboxylesterase_B_AS"/>
</dbReference>
<feature type="domain" description="Carboxylesterase type B" evidence="4">
    <location>
        <begin position="76"/>
        <end position="396"/>
    </location>
</feature>
<feature type="chain" id="PRO_5041488008" description="Carboxylic ester hydrolase" evidence="3">
    <location>
        <begin position="24"/>
        <end position="539"/>
    </location>
</feature>
<keyword evidence="2 3" id="KW-0378">Hydrolase</keyword>
<keyword evidence="3" id="KW-0732">Signal</keyword>